<dbReference type="OrthoDB" id="3697766at2"/>
<keyword evidence="4" id="KW-1185">Reference proteome</keyword>
<evidence type="ECO:0000256" key="1">
    <source>
        <dbReference type="SAM" id="SignalP"/>
    </source>
</evidence>
<proteinExistence type="predicted"/>
<organism evidence="3 4">
    <name type="scientific">Lentzea tibetensis</name>
    <dbReference type="NCBI Taxonomy" id="2591470"/>
    <lineage>
        <taxon>Bacteria</taxon>
        <taxon>Bacillati</taxon>
        <taxon>Actinomycetota</taxon>
        <taxon>Actinomycetes</taxon>
        <taxon>Pseudonocardiales</taxon>
        <taxon>Pseudonocardiaceae</taxon>
        <taxon>Lentzea</taxon>
    </lineage>
</organism>
<comment type="caution">
    <text evidence="3">The sequence shown here is derived from an EMBL/GenBank/DDBJ whole genome shotgun (WGS) entry which is preliminary data.</text>
</comment>
<dbReference type="EMBL" id="VOBR01000003">
    <property type="protein sequence ID" value="TWP53319.1"/>
    <property type="molecule type" value="Genomic_DNA"/>
</dbReference>
<evidence type="ECO:0000313" key="4">
    <source>
        <dbReference type="Proteomes" id="UP000316639"/>
    </source>
</evidence>
<dbReference type="PROSITE" id="PS51257">
    <property type="entry name" value="PROKAR_LIPOPROTEIN"/>
    <property type="match status" value="1"/>
</dbReference>
<evidence type="ECO:0000259" key="2">
    <source>
        <dbReference type="Pfam" id="PF26036"/>
    </source>
</evidence>
<dbReference type="RefSeq" id="WP_146349730.1">
    <property type="nucleotide sequence ID" value="NZ_VOBR01000003.1"/>
</dbReference>
<dbReference type="Proteomes" id="UP000316639">
    <property type="component" value="Unassembled WGS sequence"/>
</dbReference>
<accession>A0A563F075</accession>
<protein>
    <recommendedName>
        <fullName evidence="2">Putative peptidase inhibitor domain-containing protein</fullName>
    </recommendedName>
</protein>
<feature type="chain" id="PRO_5022226054" description="Putative peptidase inhibitor domain-containing protein" evidence="1">
    <location>
        <begin position="24"/>
        <end position="120"/>
    </location>
</feature>
<feature type="domain" description="Putative peptidase inhibitor" evidence="2">
    <location>
        <begin position="49"/>
        <end position="112"/>
    </location>
</feature>
<dbReference type="AlphaFoldDB" id="A0A563F075"/>
<gene>
    <name evidence="3" type="ORF">FKR81_04950</name>
</gene>
<sequence length="120" mass="12423">MRRALVAACVLAVAGCGSNGVPATTPEVTSVPPSINKRYVAQAEKDGAKSVTLLVSVKAGQQEAVEQALRELGAAVEAQDPRIGYVKAEVPIGKVDAVPNLPGVSKVDVDEPINNRLPEP</sequence>
<dbReference type="Pfam" id="PF26036">
    <property type="entry name" value="Peptidase_inhib_put"/>
    <property type="match status" value="1"/>
</dbReference>
<dbReference type="InterPro" id="IPR058957">
    <property type="entry name" value="Peptidase_inhib_put_dom"/>
</dbReference>
<reference evidence="3 4" key="1">
    <citation type="submission" date="2019-07" db="EMBL/GenBank/DDBJ databases">
        <title>Lentzea xizangensis sp. nov., isolated from Qinghai-Tibetan Plateau Soils.</title>
        <authorList>
            <person name="Huang J."/>
        </authorList>
    </citation>
    <scope>NUCLEOTIDE SEQUENCE [LARGE SCALE GENOMIC DNA]</scope>
    <source>
        <strain evidence="3 4">FXJ1.1311</strain>
    </source>
</reference>
<evidence type="ECO:0000313" key="3">
    <source>
        <dbReference type="EMBL" id="TWP53319.1"/>
    </source>
</evidence>
<name>A0A563F075_9PSEU</name>
<feature type="signal peptide" evidence="1">
    <location>
        <begin position="1"/>
        <end position="23"/>
    </location>
</feature>
<keyword evidence="1" id="KW-0732">Signal</keyword>